<evidence type="ECO:0000256" key="3">
    <source>
        <dbReference type="ARBA" id="ARBA00022525"/>
    </source>
</evidence>
<sequence length="316" mass="34132">MMRVTIFAVACVVGLATGSPVLRKLESGPRFQYEKDATGQNHLVDTWVTLDNMAESARYTPELQNIYHLFTRENPTVSQPLLINNVATLQSSNYKSSRRTIVLLHGWRDSIVSDFNTVIVPSFLEAEDVNVLCVDWSAGAGSINYNTALANTLTSGVAVADFLNWLIGASGSVPVQFHIVGHGLGAHQAGIVGRNVRGDVAYITALDAALIGWINLNDRFQADDAMYTEAIHTNAGVNGYVSDYAQVDFYVNGGESMPGCNSHACDHARAIFYFAESITSGGFRGKLCVNYLAAMLESCNILPGRLNMGGLKSKVG</sequence>
<dbReference type="InterPro" id="IPR000734">
    <property type="entry name" value="TAG_lipase"/>
</dbReference>
<evidence type="ECO:0000259" key="6">
    <source>
        <dbReference type="Pfam" id="PF00151"/>
    </source>
</evidence>
<dbReference type="Gene3D" id="3.40.50.1820">
    <property type="entry name" value="alpha/beta hydrolase"/>
    <property type="match status" value="1"/>
</dbReference>
<evidence type="ECO:0000256" key="5">
    <source>
        <dbReference type="SAM" id="SignalP"/>
    </source>
</evidence>
<keyword evidence="3" id="KW-0964">Secreted</keyword>
<feature type="signal peptide" evidence="5">
    <location>
        <begin position="1"/>
        <end position="18"/>
    </location>
</feature>
<feature type="domain" description="Lipase" evidence="6">
    <location>
        <begin position="62"/>
        <end position="291"/>
    </location>
</feature>
<comment type="similarity">
    <text evidence="2 4">Belongs to the AB hydrolase superfamily. Lipase family.</text>
</comment>
<evidence type="ECO:0000256" key="2">
    <source>
        <dbReference type="ARBA" id="ARBA00010701"/>
    </source>
</evidence>
<dbReference type="PRINTS" id="PR00821">
    <property type="entry name" value="TAGLIPASE"/>
</dbReference>
<dbReference type="InterPro" id="IPR029058">
    <property type="entry name" value="AB_hydrolase_fold"/>
</dbReference>
<reference evidence="7 8" key="1">
    <citation type="submission" date="2021-06" db="EMBL/GenBank/DDBJ databases">
        <title>A haploid diamondback moth (Plutella xylostella L.) genome assembly resolves 31 chromosomes and identifies a diamide resistance mutation.</title>
        <authorList>
            <person name="Ward C.M."/>
            <person name="Perry K.D."/>
            <person name="Baker G."/>
            <person name="Powis K."/>
            <person name="Heckel D.G."/>
            <person name="Baxter S.W."/>
        </authorList>
    </citation>
    <scope>NUCLEOTIDE SEQUENCE [LARGE SCALE GENOMIC DNA]</scope>
    <source>
        <strain evidence="7 8">LV</strain>
        <tissue evidence="7">Single pupa</tissue>
    </source>
</reference>
<dbReference type="PANTHER" id="PTHR11610:SF150">
    <property type="entry name" value="FI01825P-RELATED"/>
    <property type="match status" value="1"/>
</dbReference>
<protein>
    <recommendedName>
        <fullName evidence="6">Lipase domain-containing protein</fullName>
    </recommendedName>
</protein>
<dbReference type="Pfam" id="PF00151">
    <property type="entry name" value="Lipase"/>
    <property type="match status" value="1"/>
</dbReference>
<evidence type="ECO:0000256" key="4">
    <source>
        <dbReference type="RuleBase" id="RU004262"/>
    </source>
</evidence>
<dbReference type="InterPro" id="IPR013818">
    <property type="entry name" value="Lipase"/>
</dbReference>
<gene>
    <name evidence="7" type="ORF">JYU34_003718</name>
</gene>
<evidence type="ECO:0000313" key="7">
    <source>
        <dbReference type="EMBL" id="KAG7310886.1"/>
    </source>
</evidence>
<evidence type="ECO:0000256" key="1">
    <source>
        <dbReference type="ARBA" id="ARBA00004613"/>
    </source>
</evidence>
<accession>A0ABQ7R0R8</accession>
<organism evidence="7 8">
    <name type="scientific">Plutella xylostella</name>
    <name type="common">Diamondback moth</name>
    <name type="synonym">Plutella maculipennis</name>
    <dbReference type="NCBI Taxonomy" id="51655"/>
    <lineage>
        <taxon>Eukaryota</taxon>
        <taxon>Metazoa</taxon>
        <taxon>Ecdysozoa</taxon>
        <taxon>Arthropoda</taxon>
        <taxon>Hexapoda</taxon>
        <taxon>Insecta</taxon>
        <taxon>Pterygota</taxon>
        <taxon>Neoptera</taxon>
        <taxon>Endopterygota</taxon>
        <taxon>Lepidoptera</taxon>
        <taxon>Glossata</taxon>
        <taxon>Ditrysia</taxon>
        <taxon>Yponomeutoidea</taxon>
        <taxon>Plutellidae</taxon>
        <taxon>Plutella</taxon>
    </lineage>
</organism>
<comment type="caution">
    <text evidence="7">The sequence shown here is derived from an EMBL/GenBank/DDBJ whole genome shotgun (WGS) entry which is preliminary data.</text>
</comment>
<dbReference type="Proteomes" id="UP000823941">
    <property type="component" value="Chromosome 5"/>
</dbReference>
<dbReference type="EMBL" id="JAHIBW010000005">
    <property type="protein sequence ID" value="KAG7310886.1"/>
    <property type="molecule type" value="Genomic_DNA"/>
</dbReference>
<dbReference type="PANTHER" id="PTHR11610">
    <property type="entry name" value="LIPASE"/>
    <property type="match status" value="1"/>
</dbReference>
<name>A0ABQ7R0R8_PLUXY</name>
<dbReference type="SUPFAM" id="SSF53474">
    <property type="entry name" value="alpha/beta-Hydrolases"/>
    <property type="match status" value="1"/>
</dbReference>
<feature type="chain" id="PRO_5045670458" description="Lipase domain-containing protein" evidence="5">
    <location>
        <begin position="19"/>
        <end position="316"/>
    </location>
</feature>
<keyword evidence="5" id="KW-0732">Signal</keyword>
<evidence type="ECO:0000313" key="8">
    <source>
        <dbReference type="Proteomes" id="UP000823941"/>
    </source>
</evidence>
<keyword evidence="8" id="KW-1185">Reference proteome</keyword>
<proteinExistence type="inferred from homology"/>
<comment type="subcellular location">
    <subcellularLocation>
        <location evidence="1">Secreted</location>
    </subcellularLocation>
</comment>